<dbReference type="SUPFAM" id="SSF56601">
    <property type="entry name" value="beta-lactamase/transpeptidase-like"/>
    <property type="match status" value="1"/>
</dbReference>
<dbReference type="InterPro" id="IPR012338">
    <property type="entry name" value="Beta-lactam/transpept-like"/>
</dbReference>
<accession>A0ABV8HWA8</accession>
<feature type="compositionally biased region" description="Pro residues" evidence="1">
    <location>
        <begin position="101"/>
        <end position="119"/>
    </location>
</feature>
<comment type="caution">
    <text evidence="4">The sequence shown here is derived from an EMBL/GenBank/DDBJ whole genome shotgun (WGS) entry which is preliminary data.</text>
</comment>
<dbReference type="Pfam" id="PF13354">
    <property type="entry name" value="Beta-lactamase2"/>
    <property type="match status" value="1"/>
</dbReference>
<dbReference type="InterPro" id="IPR000871">
    <property type="entry name" value="Beta-lactam_class-A"/>
</dbReference>
<feature type="compositionally biased region" description="Basic and acidic residues" evidence="1">
    <location>
        <begin position="1"/>
        <end position="17"/>
    </location>
</feature>
<evidence type="ECO:0000259" key="3">
    <source>
        <dbReference type="Pfam" id="PF13354"/>
    </source>
</evidence>
<feature type="transmembrane region" description="Helical" evidence="2">
    <location>
        <begin position="38"/>
        <end position="57"/>
    </location>
</feature>
<feature type="region of interest" description="Disordered" evidence="1">
    <location>
        <begin position="1"/>
        <end position="30"/>
    </location>
</feature>
<feature type="compositionally biased region" description="Low complexity" evidence="1">
    <location>
        <begin position="120"/>
        <end position="132"/>
    </location>
</feature>
<dbReference type="Gene3D" id="3.40.710.10">
    <property type="entry name" value="DD-peptidase/beta-lactamase superfamily"/>
    <property type="match status" value="1"/>
</dbReference>
<organism evidence="4 5">
    <name type="scientific">Streptomyces polygonati</name>
    <dbReference type="NCBI Taxonomy" id="1617087"/>
    <lineage>
        <taxon>Bacteria</taxon>
        <taxon>Bacillati</taxon>
        <taxon>Actinomycetota</taxon>
        <taxon>Actinomycetes</taxon>
        <taxon>Kitasatosporales</taxon>
        <taxon>Streptomycetaceae</taxon>
        <taxon>Streptomyces</taxon>
    </lineage>
</organism>
<keyword evidence="2" id="KW-0812">Transmembrane</keyword>
<feature type="region of interest" description="Disordered" evidence="1">
    <location>
        <begin position="60"/>
        <end position="177"/>
    </location>
</feature>
<evidence type="ECO:0000256" key="1">
    <source>
        <dbReference type="SAM" id="MobiDB-lite"/>
    </source>
</evidence>
<sequence>MSQERSSDDGGGHKDGEDGIGASLDAPGSVDRWWTRQLVVSVAALAVMATLTLTAIVHPPSARAGSRAESPAASTGPSGPSGPLAVTTTTEASDLPASASPAPPASPPASPPPPPPSPSPSATVRATPAASTAPPPDPQQALARAIEDVPGSGDGKLSVGVADLDGPAKATYDSDSGDRAYDTASIVKVDILATLLLQHQHAGTNLSAGQRNLATSMIEVSDNDAAEALWEAIGGAPGLGSANATLGLRHTVGGDGDLWGLTQTTAADQLTLLRAVFGAGGSPLSAASRTYMKSLMTSISAGQRWGVSAADSDDAGYALKNGWLQRSATGLWDINSIGLVTYDGHRLLISVLSSGQGSEGKGIDLVEAAASAAAKSFTAALPH</sequence>
<feature type="compositionally biased region" description="Low complexity" evidence="1">
    <location>
        <begin position="68"/>
        <end position="85"/>
    </location>
</feature>
<dbReference type="InterPro" id="IPR045155">
    <property type="entry name" value="Beta-lactam_cat"/>
</dbReference>
<reference evidence="5" key="1">
    <citation type="journal article" date="2019" name="Int. J. Syst. Evol. Microbiol.">
        <title>The Global Catalogue of Microorganisms (GCM) 10K type strain sequencing project: providing services to taxonomists for standard genome sequencing and annotation.</title>
        <authorList>
            <consortium name="The Broad Institute Genomics Platform"/>
            <consortium name="The Broad Institute Genome Sequencing Center for Infectious Disease"/>
            <person name="Wu L."/>
            <person name="Ma J."/>
        </authorList>
    </citation>
    <scope>NUCLEOTIDE SEQUENCE [LARGE SCALE GENOMIC DNA]</scope>
    <source>
        <strain evidence="5">CGMCC 4.7237</strain>
    </source>
</reference>
<dbReference type="RefSeq" id="WP_386434988.1">
    <property type="nucleotide sequence ID" value="NZ_JBHSBB010000022.1"/>
</dbReference>
<dbReference type="GO" id="GO:0016787">
    <property type="term" value="F:hydrolase activity"/>
    <property type="evidence" value="ECO:0007669"/>
    <property type="project" value="UniProtKB-KW"/>
</dbReference>
<keyword evidence="2" id="KW-0472">Membrane</keyword>
<feature type="domain" description="Beta-lactamase class A catalytic" evidence="3">
    <location>
        <begin position="198"/>
        <end position="352"/>
    </location>
</feature>
<dbReference type="PANTHER" id="PTHR35333:SF3">
    <property type="entry name" value="BETA-LACTAMASE-TYPE TRANSPEPTIDASE FOLD CONTAINING PROTEIN"/>
    <property type="match status" value="1"/>
</dbReference>
<keyword evidence="4" id="KW-0378">Hydrolase</keyword>
<keyword evidence="2" id="KW-1133">Transmembrane helix</keyword>
<name>A0ABV8HWA8_9ACTN</name>
<proteinExistence type="predicted"/>
<dbReference type="Proteomes" id="UP001595765">
    <property type="component" value="Unassembled WGS sequence"/>
</dbReference>
<protein>
    <submittedName>
        <fullName evidence="4">Serine hydrolase</fullName>
    </submittedName>
</protein>
<evidence type="ECO:0000256" key="2">
    <source>
        <dbReference type="SAM" id="Phobius"/>
    </source>
</evidence>
<evidence type="ECO:0000313" key="5">
    <source>
        <dbReference type="Proteomes" id="UP001595765"/>
    </source>
</evidence>
<keyword evidence="5" id="KW-1185">Reference proteome</keyword>
<dbReference type="PANTHER" id="PTHR35333">
    <property type="entry name" value="BETA-LACTAMASE"/>
    <property type="match status" value="1"/>
</dbReference>
<dbReference type="EMBL" id="JBHSBB010000022">
    <property type="protein sequence ID" value="MFC4035297.1"/>
    <property type="molecule type" value="Genomic_DNA"/>
</dbReference>
<evidence type="ECO:0000313" key="4">
    <source>
        <dbReference type="EMBL" id="MFC4035297.1"/>
    </source>
</evidence>
<gene>
    <name evidence="4" type="ORF">ACFO3J_28060</name>
</gene>